<accession>A0A411YZS5</accession>
<dbReference type="Proteomes" id="UP000284547">
    <property type="component" value="Unassembled WGS sequence"/>
</dbReference>
<feature type="domain" description="Acyltransferase 3" evidence="2">
    <location>
        <begin position="10"/>
        <end position="320"/>
    </location>
</feature>
<evidence type="ECO:0000259" key="2">
    <source>
        <dbReference type="Pfam" id="PF01757"/>
    </source>
</evidence>
<dbReference type="AlphaFoldDB" id="A0A411YZS5"/>
<feature type="transmembrane region" description="Helical" evidence="1">
    <location>
        <begin position="302"/>
        <end position="324"/>
    </location>
</feature>
<gene>
    <name evidence="3" type="ORF">D1012_16185</name>
</gene>
<comment type="caution">
    <text evidence="3">The sequence shown here is derived from an EMBL/GenBank/DDBJ whole genome shotgun (WGS) entry which is preliminary data.</text>
</comment>
<feature type="transmembrane region" description="Helical" evidence="1">
    <location>
        <begin position="264"/>
        <end position="282"/>
    </location>
</feature>
<evidence type="ECO:0000313" key="3">
    <source>
        <dbReference type="EMBL" id="RGP36319.1"/>
    </source>
</evidence>
<dbReference type="PANTHER" id="PTHR37312">
    <property type="entry name" value="MEMBRANE-BOUND ACYLTRANSFERASE YKRP-RELATED"/>
    <property type="match status" value="1"/>
</dbReference>
<keyword evidence="3" id="KW-0808">Transferase</keyword>
<reference evidence="3 4" key="1">
    <citation type="submission" date="2018-08" db="EMBL/GenBank/DDBJ databases">
        <title>Flavobacterium tibetense sp. nov., isolated from a wetland YonghuCo on Tibetan Plateau.</title>
        <authorList>
            <person name="Phurbu D."/>
            <person name="Lu H."/>
            <person name="Xing P."/>
        </authorList>
    </citation>
    <scope>NUCLEOTIDE SEQUENCE [LARGE SCALE GENOMIC DNA]</scope>
    <source>
        <strain evidence="3 4">DJC</strain>
    </source>
</reference>
<dbReference type="InterPro" id="IPR002656">
    <property type="entry name" value="Acyl_transf_3_dom"/>
</dbReference>
<keyword evidence="1" id="KW-0472">Membrane</keyword>
<dbReference type="EMBL" id="QWEY01000009">
    <property type="protein sequence ID" value="RGP36319.1"/>
    <property type="molecule type" value="Genomic_DNA"/>
</dbReference>
<feature type="transmembrane region" description="Helical" evidence="1">
    <location>
        <begin position="159"/>
        <end position="177"/>
    </location>
</feature>
<dbReference type="PANTHER" id="PTHR37312:SF1">
    <property type="entry name" value="MEMBRANE-BOUND ACYLTRANSFERASE YKRP-RELATED"/>
    <property type="match status" value="1"/>
</dbReference>
<dbReference type="InterPro" id="IPR052734">
    <property type="entry name" value="Nod_factor_acetyltransferase"/>
</dbReference>
<evidence type="ECO:0000256" key="1">
    <source>
        <dbReference type="SAM" id="Phobius"/>
    </source>
</evidence>
<feature type="transmembrane region" description="Helical" evidence="1">
    <location>
        <begin position="127"/>
        <end position="147"/>
    </location>
</feature>
<feature type="transmembrane region" description="Helical" evidence="1">
    <location>
        <begin position="238"/>
        <end position="257"/>
    </location>
</feature>
<keyword evidence="1" id="KW-1133">Transmembrane helix</keyword>
<proteinExistence type="predicted"/>
<evidence type="ECO:0000313" key="4">
    <source>
        <dbReference type="Proteomes" id="UP000284547"/>
    </source>
</evidence>
<dbReference type="RefSeq" id="WP_118154557.1">
    <property type="nucleotide sequence ID" value="NZ_QWEY01000009.1"/>
</dbReference>
<feature type="transmembrane region" description="Helical" evidence="1">
    <location>
        <begin position="208"/>
        <end position="232"/>
    </location>
</feature>
<feature type="transmembrane region" description="Helical" evidence="1">
    <location>
        <begin position="9"/>
        <end position="29"/>
    </location>
</feature>
<dbReference type="GO" id="GO:0016747">
    <property type="term" value="F:acyltransferase activity, transferring groups other than amino-acyl groups"/>
    <property type="evidence" value="ECO:0007669"/>
    <property type="project" value="InterPro"/>
</dbReference>
<keyword evidence="4" id="KW-1185">Reference proteome</keyword>
<name>A0A411YZS5_9RHOB</name>
<feature type="transmembrane region" description="Helical" evidence="1">
    <location>
        <begin position="90"/>
        <end position="107"/>
    </location>
</feature>
<protein>
    <submittedName>
        <fullName evidence="3">Acyltransferase</fullName>
    </submittedName>
</protein>
<sequence>MSAPVQTRLAWLDALRGVTIVLMVAGHVARGLWAAGRIDSPEYLLWDMALYAFHGPMLFVLGGFTFAYSTTTSPYLANWRARLRRLIHPYVVWTVIAAGLTLAMARVVNQPLGTSQFLRTVLGMVIWPYSIFWFLYVFAMCQIAAALLRERIGLGSGQLLAASVLGLGIGYVLRARFGPIEAFQVSMFLLYFFYFCWGNWLSTRTHGLTLPVLGITAIVSLLCWYAIIGHGWSIDTPFGAIAGLSMTTMFLAIFRMGESRAPRILMAPAVYIGLISLEVYVMHHMAAGITRIALDRMGLETLWVYGVVGLIAGVLGPVVMLLIFRRLGLAGVLGLAKSPSRPRPPSSAPSVALR</sequence>
<organism evidence="3 4">
    <name type="scientific">Pseudotabrizicola alkalilacus</name>
    <dbReference type="NCBI Taxonomy" id="2305252"/>
    <lineage>
        <taxon>Bacteria</taxon>
        <taxon>Pseudomonadati</taxon>
        <taxon>Pseudomonadota</taxon>
        <taxon>Alphaproteobacteria</taxon>
        <taxon>Rhodobacterales</taxon>
        <taxon>Paracoccaceae</taxon>
        <taxon>Pseudotabrizicola</taxon>
    </lineage>
</organism>
<dbReference type="OrthoDB" id="9814956at2"/>
<dbReference type="Pfam" id="PF01757">
    <property type="entry name" value="Acyl_transf_3"/>
    <property type="match status" value="1"/>
</dbReference>
<keyword evidence="1" id="KW-0812">Transmembrane</keyword>
<feature type="transmembrane region" description="Helical" evidence="1">
    <location>
        <begin position="49"/>
        <end position="69"/>
    </location>
</feature>
<feature type="transmembrane region" description="Helical" evidence="1">
    <location>
        <begin position="183"/>
        <end position="201"/>
    </location>
</feature>
<keyword evidence="3" id="KW-0012">Acyltransferase</keyword>